<keyword evidence="3" id="KW-0863">Zinc-finger</keyword>
<keyword evidence="1" id="KW-0812">Transmembrane</keyword>
<feature type="transmembrane region" description="Helical" evidence="1">
    <location>
        <begin position="90"/>
        <end position="110"/>
    </location>
</feature>
<dbReference type="AlphaFoldDB" id="A0A1G9PLT8"/>
<dbReference type="RefSeq" id="WP_093201780.1">
    <property type="nucleotide sequence ID" value="NZ_FNGS01000004.1"/>
</dbReference>
<organism evidence="3 4">
    <name type="scientific">Siphonobacter aquaeclarae</name>
    <dbReference type="NCBI Taxonomy" id="563176"/>
    <lineage>
        <taxon>Bacteria</taxon>
        <taxon>Pseudomonadati</taxon>
        <taxon>Bacteroidota</taxon>
        <taxon>Cytophagia</taxon>
        <taxon>Cytophagales</taxon>
        <taxon>Cytophagaceae</taxon>
        <taxon>Siphonobacter</taxon>
    </lineage>
</organism>
<dbReference type="OrthoDB" id="978644at2"/>
<evidence type="ECO:0000256" key="1">
    <source>
        <dbReference type="SAM" id="Phobius"/>
    </source>
</evidence>
<dbReference type="GO" id="GO:0008270">
    <property type="term" value="F:zinc ion binding"/>
    <property type="evidence" value="ECO:0007669"/>
    <property type="project" value="UniProtKB-KW"/>
</dbReference>
<keyword evidence="1" id="KW-1133">Transmembrane helix</keyword>
<dbReference type="InterPro" id="IPR011989">
    <property type="entry name" value="ARM-like"/>
</dbReference>
<accession>A0A1G9PLT8</accession>
<dbReference type="STRING" id="563176.SAMN04488090_2227"/>
<keyword evidence="1" id="KW-0472">Membrane</keyword>
<dbReference type="EMBL" id="FNGS01000004">
    <property type="protein sequence ID" value="SDL99543.1"/>
    <property type="molecule type" value="Genomic_DNA"/>
</dbReference>
<gene>
    <name evidence="3" type="ORF">SAMN04488090_2227</name>
</gene>
<sequence length="258" mass="29279">MNCDAASERMLDWIDDRLTESERASMLAHLNGCPACRSELRDLERVQQQLGSLPVPEPSAGLRRNFYEQLETFKEEAKPRPVRKFFQTNGFRAAAACLLMAVGIGVGYWLSERSASRQQVDELSEQVRDMRQMMMLSLLENPSATERLRAVSYTRDLNEVNDKVLDALLTTLNNDPNPNVRLVTLEALVQLGSDPRVRQGLVKALGYQDSPLVQVALADAMVRLQEKRSVKPLRRLLRRENLNDLVKTKIEQSIKDLS</sequence>
<evidence type="ECO:0000313" key="4">
    <source>
        <dbReference type="Proteomes" id="UP000198901"/>
    </source>
</evidence>
<keyword evidence="3" id="KW-0862">Zinc</keyword>
<dbReference type="Gene3D" id="1.10.10.1320">
    <property type="entry name" value="Anti-sigma factor, zinc-finger domain"/>
    <property type="match status" value="1"/>
</dbReference>
<keyword evidence="4" id="KW-1185">Reference proteome</keyword>
<evidence type="ECO:0000259" key="2">
    <source>
        <dbReference type="Pfam" id="PF13490"/>
    </source>
</evidence>
<dbReference type="Pfam" id="PF13646">
    <property type="entry name" value="HEAT_2"/>
    <property type="match status" value="1"/>
</dbReference>
<keyword evidence="3" id="KW-0479">Metal-binding</keyword>
<name>A0A1G9PLT8_9BACT</name>
<proteinExistence type="predicted"/>
<dbReference type="Proteomes" id="UP000198901">
    <property type="component" value="Unassembled WGS sequence"/>
</dbReference>
<reference evidence="3 4" key="1">
    <citation type="submission" date="2016-10" db="EMBL/GenBank/DDBJ databases">
        <authorList>
            <person name="de Groot N.N."/>
        </authorList>
    </citation>
    <scope>NUCLEOTIDE SEQUENCE [LARGE SCALE GENOMIC DNA]</scope>
    <source>
        <strain evidence="3 4">DSM 21668</strain>
    </source>
</reference>
<dbReference type="InterPro" id="IPR027383">
    <property type="entry name" value="Znf_put"/>
</dbReference>
<dbReference type="Gene3D" id="1.25.10.10">
    <property type="entry name" value="Leucine-rich Repeat Variant"/>
    <property type="match status" value="1"/>
</dbReference>
<evidence type="ECO:0000313" key="3">
    <source>
        <dbReference type="EMBL" id="SDL99543.1"/>
    </source>
</evidence>
<dbReference type="SUPFAM" id="SSF48371">
    <property type="entry name" value="ARM repeat"/>
    <property type="match status" value="1"/>
</dbReference>
<dbReference type="InterPro" id="IPR041916">
    <property type="entry name" value="Anti_sigma_zinc_sf"/>
</dbReference>
<feature type="domain" description="Putative zinc-finger" evidence="2">
    <location>
        <begin position="3"/>
        <end position="37"/>
    </location>
</feature>
<dbReference type="InterPro" id="IPR016024">
    <property type="entry name" value="ARM-type_fold"/>
</dbReference>
<dbReference type="Pfam" id="PF13490">
    <property type="entry name" value="zf-HC2"/>
    <property type="match status" value="1"/>
</dbReference>
<protein>
    <submittedName>
        <fullName evidence="3">Putative zinc-finger</fullName>
    </submittedName>
</protein>